<comment type="caution">
    <text evidence="1">The sequence shown here is derived from an EMBL/GenBank/DDBJ whole genome shotgun (WGS) entry which is preliminary data.</text>
</comment>
<dbReference type="OrthoDB" id="5095525at2759"/>
<dbReference type="Proteomes" id="UP000554235">
    <property type="component" value="Unassembled WGS sequence"/>
</dbReference>
<sequence length="147" mass="16962">MFGKPPRIFGAVNFFGEIQRVVLWSFHGQFAFKNDGIATVAVWDLVYSAVCEMAGVEVHHHNYFQHRAEVTQDRTNPIWRDPFMYSLAGVTLLPRDWRSELSQVKRYMIRISNSDCLLQIVTTYWPNAELPSPNPHIDSSTFLTTLT</sequence>
<evidence type="ECO:0000313" key="2">
    <source>
        <dbReference type="Proteomes" id="UP000554235"/>
    </source>
</evidence>
<reference evidence="1 2" key="1">
    <citation type="submission" date="2020-01" db="EMBL/GenBank/DDBJ databases">
        <title>Identification and distribution of gene clusters putatively required for synthesis of sphingolipid metabolism inhibitors in phylogenetically diverse species of the filamentous fungus Fusarium.</title>
        <authorList>
            <person name="Kim H.-S."/>
            <person name="Busman M."/>
            <person name="Brown D.W."/>
            <person name="Divon H."/>
            <person name="Uhlig S."/>
            <person name="Proctor R.H."/>
        </authorList>
    </citation>
    <scope>NUCLEOTIDE SEQUENCE [LARGE SCALE GENOMIC DNA]</scope>
    <source>
        <strain evidence="1 2">NRRL 20459</strain>
    </source>
</reference>
<proteinExistence type="predicted"/>
<gene>
    <name evidence="1" type="ORF">FALBO_11927</name>
</gene>
<name>A0A8H4L1F5_9HYPO</name>
<accession>A0A8H4L1F5</accession>
<dbReference type="EMBL" id="JAADYS010001749">
    <property type="protein sequence ID" value="KAF4461290.1"/>
    <property type="molecule type" value="Genomic_DNA"/>
</dbReference>
<organism evidence="1 2">
    <name type="scientific">Fusarium albosuccineum</name>
    <dbReference type="NCBI Taxonomy" id="1237068"/>
    <lineage>
        <taxon>Eukaryota</taxon>
        <taxon>Fungi</taxon>
        <taxon>Dikarya</taxon>
        <taxon>Ascomycota</taxon>
        <taxon>Pezizomycotina</taxon>
        <taxon>Sordariomycetes</taxon>
        <taxon>Hypocreomycetidae</taxon>
        <taxon>Hypocreales</taxon>
        <taxon>Nectriaceae</taxon>
        <taxon>Fusarium</taxon>
        <taxon>Fusarium decemcellulare species complex</taxon>
    </lineage>
</organism>
<evidence type="ECO:0000313" key="1">
    <source>
        <dbReference type="EMBL" id="KAF4461290.1"/>
    </source>
</evidence>
<protein>
    <submittedName>
        <fullName evidence="1">Uncharacterized protein</fullName>
    </submittedName>
</protein>
<dbReference type="AlphaFoldDB" id="A0A8H4L1F5"/>
<keyword evidence="2" id="KW-1185">Reference proteome</keyword>